<accession>A0A5D3DUM9</accession>
<protein>
    <submittedName>
        <fullName evidence="1">Uncharacterized protein</fullName>
    </submittedName>
</protein>
<name>A0A5D3DUM9_CUCMM</name>
<dbReference type="EMBL" id="SSTD01003179">
    <property type="protein sequence ID" value="TYK27010.1"/>
    <property type="molecule type" value="Genomic_DNA"/>
</dbReference>
<evidence type="ECO:0000313" key="2">
    <source>
        <dbReference type="Proteomes" id="UP000321947"/>
    </source>
</evidence>
<proteinExistence type="predicted"/>
<organism evidence="1 2">
    <name type="scientific">Cucumis melo var. makuwa</name>
    <name type="common">Oriental melon</name>
    <dbReference type="NCBI Taxonomy" id="1194695"/>
    <lineage>
        <taxon>Eukaryota</taxon>
        <taxon>Viridiplantae</taxon>
        <taxon>Streptophyta</taxon>
        <taxon>Embryophyta</taxon>
        <taxon>Tracheophyta</taxon>
        <taxon>Spermatophyta</taxon>
        <taxon>Magnoliopsida</taxon>
        <taxon>eudicotyledons</taxon>
        <taxon>Gunneridae</taxon>
        <taxon>Pentapetalae</taxon>
        <taxon>rosids</taxon>
        <taxon>fabids</taxon>
        <taxon>Cucurbitales</taxon>
        <taxon>Cucurbitaceae</taxon>
        <taxon>Benincaseae</taxon>
        <taxon>Cucumis</taxon>
    </lineage>
</organism>
<sequence>MAFFQENWNLIKGDPEADFKEFFERGILNNSLVETFICLIPKKENANRVEEFRLISLITSVYKILAKALANWLRKVLPSTISKARGAFLIGRQILDQAFIANEAVEEYRSKKKEGVLLKLEFEKVYNLVD</sequence>
<comment type="caution">
    <text evidence="1">The sequence shown here is derived from an EMBL/GenBank/DDBJ whole genome shotgun (WGS) entry which is preliminary data.</text>
</comment>
<evidence type="ECO:0000313" key="1">
    <source>
        <dbReference type="EMBL" id="TYK27010.1"/>
    </source>
</evidence>
<dbReference type="Proteomes" id="UP000321947">
    <property type="component" value="Unassembled WGS sequence"/>
</dbReference>
<dbReference type="AlphaFoldDB" id="A0A5D3DUM9"/>
<dbReference type="PANTHER" id="PTHR19446">
    <property type="entry name" value="REVERSE TRANSCRIPTASES"/>
    <property type="match status" value="1"/>
</dbReference>
<reference evidence="1 2" key="1">
    <citation type="submission" date="2019-08" db="EMBL/GenBank/DDBJ databases">
        <title>Draft genome sequences of two oriental melons (Cucumis melo L. var makuwa).</title>
        <authorList>
            <person name="Kwon S.-Y."/>
        </authorList>
    </citation>
    <scope>NUCLEOTIDE SEQUENCE [LARGE SCALE GENOMIC DNA]</scope>
    <source>
        <strain evidence="2">cv. Chang Bougi</strain>
        <tissue evidence="1">Leaf</tissue>
    </source>
</reference>
<gene>
    <name evidence="1" type="ORF">E5676_scaffold901G00170</name>
</gene>